<dbReference type="SMART" id="SM00382">
    <property type="entry name" value="AAA"/>
    <property type="match status" value="1"/>
</dbReference>
<keyword evidence="10" id="KW-1185">Reference proteome</keyword>
<dbReference type="InterPro" id="IPR003960">
    <property type="entry name" value="ATPase_AAA_CS"/>
</dbReference>
<evidence type="ECO:0000313" key="9">
    <source>
        <dbReference type="EMBL" id="WOH08155.1"/>
    </source>
</evidence>
<dbReference type="PROSITE" id="PS00674">
    <property type="entry name" value="AAA"/>
    <property type="match status" value="1"/>
</dbReference>
<dbReference type="PANTHER" id="PTHR23070">
    <property type="entry name" value="BCS1 AAA-TYPE ATPASE"/>
    <property type="match status" value="1"/>
</dbReference>
<dbReference type="Pfam" id="PF25568">
    <property type="entry name" value="AAA_lid_At3g28540"/>
    <property type="match status" value="1"/>
</dbReference>
<comment type="cofactor">
    <cofactor evidence="1">
        <name>Mg(2+)</name>
        <dbReference type="ChEBI" id="CHEBI:18420"/>
    </cofactor>
</comment>
<comment type="catalytic activity">
    <reaction evidence="5">
        <text>ATP + H2O = ADP + phosphate + H(+)</text>
        <dbReference type="Rhea" id="RHEA:13065"/>
        <dbReference type="ChEBI" id="CHEBI:15377"/>
        <dbReference type="ChEBI" id="CHEBI:15378"/>
        <dbReference type="ChEBI" id="CHEBI:30616"/>
        <dbReference type="ChEBI" id="CHEBI:43474"/>
        <dbReference type="ChEBI" id="CHEBI:456216"/>
    </reaction>
</comment>
<comment type="similarity">
    <text evidence="2">Belongs to the AAA ATPase family. BCS1 subfamily.</text>
</comment>
<name>A0AAF0XHZ6_DAUCS</name>
<dbReference type="Pfam" id="PF00004">
    <property type="entry name" value="AAA"/>
    <property type="match status" value="1"/>
</dbReference>
<reference evidence="9" key="2">
    <citation type="submission" date="2022-03" db="EMBL/GenBank/DDBJ databases">
        <title>Draft title - Genomic analysis of global carrot germplasm unveils the trajectory of domestication and the origin of high carotenoid orange carrot.</title>
        <authorList>
            <person name="Iorizzo M."/>
            <person name="Ellison S."/>
            <person name="Senalik D."/>
            <person name="Macko-Podgorni A."/>
            <person name="Grzebelus D."/>
            <person name="Bostan H."/>
            <person name="Rolling W."/>
            <person name="Curaba J."/>
            <person name="Simon P."/>
        </authorList>
    </citation>
    <scope>NUCLEOTIDE SEQUENCE</scope>
    <source>
        <tissue evidence="9">Leaf</tissue>
    </source>
</reference>
<gene>
    <name evidence="9" type="ORF">DCAR_0727592</name>
</gene>
<evidence type="ECO:0000256" key="6">
    <source>
        <dbReference type="RuleBase" id="RU003651"/>
    </source>
</evidence>
<dbReference type="Proteomes" id="UP000077755">
    <property type="component" value="Chromosome 7"/>
</dbReference>
<keyword evidence="3" id="KW-0378">Hydrolase</keyword>
<dbReference type="Pfam" id="PF14363">
    <property type="entry name" value="AAA_assoc"/>
    <property type="match status" value="1"/>
</dbReference>
<dbReference type="InterPro" id="IPR058017">
    <property type="entry name" value="At3g28540-like_C"/>
</dbReference>
<dbReference type="InterPro" id="IPR050747">
    <property type="entry name" value="Mitochondrial_chaperone_BCS1"/>
</dbReference>
<dbReference type="GO" id="GO:0016887">
    <property type="term" value="F:ATP hydrolysis activity"/>
    <property type="evidence" value="ECO:0007669"/>
    <property type="project" value="InterPro"/>
</dbReference>
<dbReference type="Gene3D" id="3.40.50.300">
    <property type="entry name" value="P-loop containing nucleotide triphosphate hydrolases"/>
    <property type="match status" value="1"/>
</dbReference>
<organism evidence="9 10">
    <name type="scientific">Daucus carota subsp. sativus</name>
    <name type="common">Carrot</name>
    <dbReference type="NCBI Taxonomy" id="79200"/>
    <lineage>
        <taxon>Eukaryota</taxon>
        <taxon>Viridiplantae</taxon>
        <taxon>Streptophyta</taxon>
        <taxon>Embryophyta</taxon>
        <taxon>Tracheophyta</taxon>
        <taxon>Spermatophyta</taxon>
        <taxon>Magnoliopsida</taxon>
        <taxon>eudicotyledons</taxon>
        <taxon>Gunneridae</taxon>
        <taxon>Pentapetalae</taxon>
        <taxon>asterids</taxon>
        <taxon>campanulids</taxon>
        <taxon>Apiales</taxon>
        <taxon>Apiaceae</taxon>
        <taxon>Apioideae</taxon>
        <taxon>Scandiceae</taxon>
        <taxon>Daucinae</taxon>
        <taxon>Daucus</taxon>
        <taxon>Daucus sect. Daucus</taxon>
    </lineage>
</organism>
<dbReference type="InterPro" id="IPR027417">
    <property type="entry name" value="P-loop_NTPase"/>
</dbReference>
<dbReference type="GO" id="GO:0006950">
    <property type="term" value="P:response to stress"/>
    <property type="evidence" value="ECO:0007669"/>
    <property type="project" value="UniProtKB-ARBA"/>
</dbReference>
<evidence type="ECO:0000313" key="10">
    <source>
        <dbReference type="Proteomes" id="UP000077755"/>
    </source>
</evidence>
<dbReference type="EMBL" id="CP093349">
    <property type="protein sequence ID" value="WOH08155.1"/>
    <property type="molecule type" value="Genomic_DNA"/>
</dbReference>
<dbReference type="AlphaFoldDB" id="A0AAF0XHZ6"/>
<accession>A0AAF0XHZ6</accession>
<feature type="domain" description="AAA+ ATPase" evidence="8">
    <location>
        <begin position="248"/>
        <end position="382"/>
    </location>
</feature>
<evidence type="ECO:0000256" key="5">
    <source>
        <dbReference type="ARBA" id="ARBA00049360"/>
    </source>
</evidence>
<feature type="region of interest" description="Disordered" evidence="7">
    <location>
        <begin position="469"/>
        <end position="491"/>
    </location>
</feature>
<evidence type="ECO:0000256" key="7">
    <source>
        <dbReference type="SAM" id="MobiDB-lite"/>
    </source>
</evidence>
<protein>
    <recommendedName>
        <fullName evidence="8">AAA+ ATPase domain-containing protein</fullName>
    </recommendedName>
</protein>
<evidence type="ECO:0000256" key="3">
    <source>
        <dbReference type="ARBA" id="ARBA00022801"/>
    </source>
</evidence>
<keyword evidence="6" id="KW-0067">ATP-binding</keyword>
<keyword evidence="6" id="KW-0547">Nucleotide-binding</keyword>
<dbReference type="SUPFAM" id="SSF52540">
    <property type="entry name" value="P-loop containing nucleoside triphosphate hydrolases"/>
    <property type="match status" value="1"/>
</dbReference>
<evidence type="ECO:0000259" key="8">
    <source>
        <dbReference type="SMART" id="SM00382"/>
    </source>
</evidence>
<dbReference type="KEGG" id="dcr:108194142"/>
<dbReference type="InterPro" id="IPR025753">
    <property type="entry name" value="AAA_N_dom"/>
</dbReference>
<dbReference type="Gene3D" id="6.10.280.40">
    <property type="match status" value="1"/>
</dbReference>
<evidence type="ECO:0000256" key="4">
    <source>
        <dbReference type="ARBA" id="ARBA00022842"/>
    </source>
</evidence>
<feature type="compositionally biased region" description="Basic residues" evidence="7">
    <location>
        <begin position="472"/>
        <end position="491"/>
    </location>
</feature>
<evidence type="ECO:0000256" key="1">
    <source>
        <dbReference type="ARBA" id="ARBA00001946"/>
    </source>
</evidence>
<sequence length="491" mass="55437">MYSLINAALTSSVFSAYTTFAASSMLVRTVISDVQNIGSQILPAGVQEKILFKLGGLLGSRLSPQITLVIDEYRGLALNQIYESSEAYLRTKITPSVGQLKAFKGPQDTAISLSMNKGEKIVDVFEGIQVTWEMISIESQKTSFDYDNLLSSEHVERKSFELRFNRKDKEVVLTSYLAHVMERGKSIKEQNQVVKLYSLGSYYGDTELNHPCTFDTLALDPALKKEVIDDLDRFVRRRDYYRRVGKAWKRGYLLYGPPGTGKSSMIAAMANYLKFDIYDLELTSLQRNADLKNTLASTANRSILVIEDIDCSIELKDRLDENYDQNNQKLTLSGLLNFIDGLWSSCGDERIIVFTTNHKDRLDPALLRPGRMDMHIHMSYCTPSGFKILVSNYLGINNHKLFTEIEKLVAEVEATPAEIAEQLMKSEEADVSLKGLVKFLQDKKIATSEATVEGEKVVDMILDGAGNDQKIEKRRVKKNTKKNRRNGKKQQ</sequence>
<keyword evidence="4" id="KW-0460">Magnesium</keyword>
<evidence type="ECO:0000256" key="2">
    <source>
        <dbReference type="ARBA" id="ARBA00007448"/>
    </source>
</evidence>
<dbReference type="InterPro" id="IPR003959">
    <property type="entry name" value="ATPase_AAA_core"/>
</dbReference>
<reference evidence="9" key="1">
    <citation type="journal article" date="2016" name="Nat. Genet.">
        <title>A high-quality carrot genome assembly provides new insights into carotenoid accumulation and asterid genome evolution.</title>
        <authorList>
            <person name="Iorizzo M."/>
            <person name="Ellison S."/>
            <person name="Senalik D."/>
            <person name="Zeng P."/>
            <person name="Satapoomin P."/>
            <person name="Huang J."/>
            <person name="Bowman M."/>
            <person name="Iovene M."/>
            <person name="Sanseverino W."/>
            <person name="Cavagnaro P."/>
            <person name="Yildiz M."/>
            <person name="Macko-Podgorni A."/>
            <person name="Moranska E."/>
            <person name="Grzebelus E."/>
            <person name="Grzebelus D."/>
            <person name="Ashrafi H."/>
            <person name="Zheng Z."/>
            <person name="Cheng S."/>
            <person name="Spooner D."/>
            <person name="Van Deynze A."/>
            <person name="Simon P."/>
        </authorList>
    </citation>
    <scope>NUCLEOTIDE SEQUENCE</scope>
    <source>
        <tissue evidence="9">Leaf</tissue>
    </source>
</reference>
<proteinExistence type="inferred from homology"/>
<dbReference type="InterPro" id="IPR003593">
    <property type="entry name" value="AAA+_ATPase"/>
</dbReference>
<dbReference type="CDD" id="cd19510">
    <property type="entry name" value="RecA-like_BCS1"/>
    <property type="match status" value="1"/>
</dbReference>
<dbReference type="GO" id="GO:0005524">
    <property type="term" value="F:ATP binding"/>
    <property type="evidence" value="ECO:0007669"/>
    <property type="project" value="UniProtKB-KW"/>
</dbReference>